<keyword evidence="9 11" id="KW-0472">Membrane</keyword>
<dbReference type="InterPro" id="IPR006260">
    <property type="entry name" value="TonB/TolA_C"/>
</dbReference>
<dbReference type="PANTHER" id="PTHR33446:SF2">
    <property type="entry name" value="PROTEIN TONB"/>
    <property type="match status" value="1"/>
</dbReference>
<dbReference type="AlphaFoldDB" id="A0A9J7BSQ2"/>
<dbReference type="EMBL" id="CP093313">
    <property type="protein sequence ID" value="UWZ83934.1"/>
    <property type="molecule type" value="Genomic_DNA"/>
</dbReference>
<dbReference type="NCBIfam" id="TIGR01352">
    <property type="entry name" value="tonB_Cterm"/>
    <property type="match status" value="1"/>
</dbReference>
<dbReference type="GO" id="GO:0055085">
    <property type="term" value="P:transmembrane transport"/>
    <property type="evidence" value="ECO:0007669"/>
    <property type="project" value="InterPro"/>
</dbReference>
<dbReference type="KEGG" id="orp:MOP44_25670"/>
<evidence type="ECO:0000256" key="8">
    <source>
        <dbReference type="ARBA" id="ARBA00022989"/>
    </source>
</evidence>
<evidence type="ECO:0000256" key="10">
    <source>
        <dbReference type="SAM" id="MobiDB-lite"/>
    </source>
</evidence>
<accession>A0A9J7BSQ2</accession>
<dbReference type="GO" id="GO:0098797">
    <property type="term" value="C:plasma membrane protein complex"/>
    <property type="evidence" value="ECO:0007669"/>
    <property type="project" value="TreeGrafter"/>
</dbReference>
<gene>
    <name evidence="13" type="ORF">MOP44_25670</name>
</gene>
<keyword evidence="14" id="KW-1185">Reference proteome</keyword>
<name>A0A9J7BSQ2_9BACT</name>
<dbReference type="PROSITE" id="PS52015">
    <property type="entry name" value="TONB_CTD"/>
    <property type="match status" value="1"/>
</dbReference>
<evidence type="ECO:0000256" key="5">
    <source>
        <dbReference type="ARBA" id="ARBA00022519"/>
    </source>
</evidence>
<evidence type="ECO:0000256" key="1">
    <source>
        <dbReference type="ARBA" id="ARBA00004383"/>
    </source>
</evidence>
<evidence type="ECO:0000256" key="3">
    <source>
        <dbReference type="ARBA" id="ARBA00022448"/>
    </source>
</evidence>
<proteinExistence type="inferred from homology"/>
<keyword evidence="4" id="KW-1003">Cell membrane</keyword>
<keyword evidence="5" id="KW-0997">Cell inner membrane</keyword>
<dbReference type="Pfam" id="PF03544">
    <property type="entry name" value="TonB_C"/>
    <property type="match status" value="1"/>
</dbReference>
<feature type="domain" description="TonB C-terminal" evidence="12">
    <location>
        <begin position="250"/>
        <end position="339"/>
    </location>
</feature>
<dbReference type="Proteomes" id="UP001059380">
    <property type="component" value="Chromosome"/>
</dbReference>
<evidence type="ECO:0000256" key="6">
    <source>
        <dbReference type="ARBA" id="ARBA00022692"/>
    </source>
</evidence>
<evidence type="ECO:0000256" key="9">
    <source>
        <dbReference type="ARBA" id="ARBA00023136"/>
    </source>
</evidence>
<organism evidence="13 14">
    <name type="scientific">Occallatibacter riparius</name>
    <dbReference type="NCBI Taxonomy" id="1002689"/>
    <lineage>
        <taxon>Bacteria</taxon>
        <taxon>Pseudomonadati</taxon>
        <taxon>Acidobacteriota</taxon>
        <taxon>Terriglobia</taxon>
        <taxon>Terriglobales</taxon>
        <taxon>Acidobacteriaceae</taxon>
        <taxon>Occallatibacter</taxon>
    </lineage>
</organism>
<comment type="subcellular location">
    <subcellularLocation>
        <location evidence="1">Cell inner membrane</location>
        <topology evidence="1">Single-pass membrane protein</topology>
        <orientation evidence="1">Periplasmic side</orientation>
    </subcellularLocation>
</comment>
<dbReference type="GO" id="GO:0031992">
    <property type="term" value="F:energy transducer activity"/>
    <property type="evidence" value="ECO:0007669"/>
    <property type="project" value="TreeGrafter"/>
</dbReference>
<reference evidence="13" key="1">
    <citation type="submission" date="2021-04" db="EMBL/GenBank/DDBJ databases">
        <title>Phylogenetic analysis of Acidobacteriaceae.</title>
        <authorList>
            <person name="Qiu L."/>
            <person name="Zhang Q."/>
        </authorList>
    </citation>
    <scope>NUCLEOTIDE SEQUENCE</scope>
    <source>
        <strain evidence="13">DSM 25168</strain>
    </source>
</reference>
<dbReference type="PANTHER" id="PTHR33446">
    <property type="entry name" value="PROTEIN TONB-RELATED"/>
    <property type="match status" value="1"/>
</dbReference>
<evidence type="ECO:0000256" key="11">
    <source>
        <dbReference type="SAM" id="Phobius"/>
    </source>
</evidence>
<evidence type="ECO:0000256" key="4">
    <source>
        <dbReference type="ARBA" id="ARBA00022475"/>
    </source>
</evidence>
<keyword evidence="6 11" id="KW-0812">Transmembrane</keyword>
<feature type="transmembrane region" description="Helical" evidence="11">
    <location>
        <begin position="51"/>
        <end position="71"/>
    </location>
</feature>
<evidence type="ECO:0000256" key="2">
    <source>
        <dbReference type="ARBA" id="ARBA00006555"/>
    </source>
</evidence>
<keyword evidence="7" id="KW-0653">Protein transport</keyword>
<keyword evidence="8 11" id="KW-1133">Transmembrane helix</keyword>
<dbReference type="SUPFAM" id="SSF74653">
    <property type="entry name" value="TolA/TonB C-terminal domain"/>
    <property type="match status" value="1"/>
</dbReference>
<evidence type="ECO:0000313" key="13">
    <source>
        <dbReference type="EMBL" id="UWZ83934.1"/>
    </source>
</evidence>
<evidence type="ECO:0000256" key="7">
    <source>
        <dbReference type="ARBA" id="ARBA00022927"/>
    </source>
</evidence>
<dbReference type="GO" id="GO:0015031">
    <property type="term" value="P:protein transport"/>
    <property type="evidence" value="ECO:0007669"/>
    <property type="project" value="UniProtKB-KW"/>
</dbReference>
<feature type="region of interest" description="Disordered" evidence="10">
    <location>
        <begin position="1"/>
        <end position="22"/>
    </location>
</feature>
<dbReference type="InterPro" id="IPR051045">
    <property type="entry name" value="TonB-dependent_transducer"/>
</dbReference>
<dbReference type="Gene3D" id="3.30.1150.10">
    <property type="match status" value="1"/>
</dbReference>
<evidence type="ECO:0000313" key="14">
    <source>
        <dbReference type="Proteomes" id="UP001059380"/>
    </source>
</evidence>
<protein>
    <submittedName>
        <fullName evidence="13">Energy transducer TonB</fullName>
    </submittedName>
</protein>
<dbReference type="InterPro" id="IPR037682">
    <property type="entry name" value="TonB_C"/>
</dbReference>
<evidence type="ECO:0000259" key="12">
    <source>
        <dbReference type="PROSITE" id="PS52015"/>
    </source>
</evidence>
<keyword evidence="3" id="KW-0813">Transport</keyword>
<feature type="transmembrane region" description="Helical" evidence="11">
    <location>
        <begin position="83"/>
        <end position="101"/>
    </location>
</feature>
<comment type="similarity">
    <text evidence="2">Belongs to the TonB family.</text>
</comment>
<sequence>MSNGPVNPGTRGRLVVDNSSRRAQAPGAYNRSSLAYDVEDSYPAEVPMPRLVPAPAGAAAMVGIPSFVGLDTATAQKDPTSKWVSAVIHVVAISGILWLGYKAKTTFVPPVQKPVNITLYAPVPPPKVLPVAPKMGGGGGGGAHQVIEPTRGNPPKVVAPKMTVTAPQILKVDNPKLAAPPSEIVKMPENPNLPNLGLSNSPQIALASQGKGSGSGFGSGSGGGLGMGRGIGAGPGSGGGYGGGLMSVGGGVSAPTVIHSVQPDFTEEARQAGFQGSVAIQLIVDAQGNPQNVHVTRHASYGIDEKAIAAVRQYKFRPAMYQGHPVAVQIVIDVDFHLH</sequence>
<dbReference type="RefSeq" id="WP_260793438.1">
    <property type="nucleotide sequence ID" value="NZ_CP093313.1"/>
</dbReference>